<dbReference type="PROSITE" id="PS51683">
    <property type="entry name" value="SAM_OMT_II"/>
    <property type="match status" value="1"/>
</dbReference>
<feature type="domain" description="O-methyltransferase C-terminal" evidence="4">
    <location>
        <begin position="116"/>
        <end position="317"/>
    </location>
</feature>
<dbReference type="AlphaFoldDB" id="A0AA43QLD2"/>
<dbReference type="GO" id="GO:0008171">
    <property type="term" value="F:O-methyltransferase activity"/>
    <property type="evidence" value="ECO:0007669"/>
    <property type="project" value="InterPro"/>
</dbReference>
<dbReference type="EMBL" id="JAPUFD010000006">
    <property type="protein sequence ID" value="MDI1487957.1"/>
    <property type="molecule type" value="Genomic_DNA"/>
</dbReference>
<evidence type="ECO:0000313" key="5">
    <source>
        <dbReference type="EMBL" id="MDI1487957.1"/>
    </source>
</evidence>
<keyword evidence="3" id="KW-0949">S-adenosyl-L-methionine</keyword>
<evidence type="ECO:0000256" key="1">
    <source>
        <dbReference type="ARBA" id="ARBA00022603"/>
    </source>
</evidence>
<sequence length="339" mass="38124">MSSQAPNIHQLLEEVEEASKNLPPDVFQDDAARKRLQEAAARLSGALESPIDGVRRLIFQVGPQTYTPTPVTTALTVPSMADYVRHFAYEALPIYADLPQYMEKHGYKVPNNPAHAPFCEKFGSIQWEYFKDHPERGQSFNTFMQGQHQGRTCWLDFYPAEERLFAEVAKEDSAVLLVDVGGGRGHDLLELANRKGTGHGRLILQDLPEVVADAPELNVVESMGYDFFTPQPVKGAKAYYFRRIFHDWDTESCQKILRNQLPAMEKGYSKLVFNDILVPETNAPFFVAGMDVAMMITLAGMERTRTQWSELLESEGLQLVDVWQAKGGVEAVIEAVLKD</sequence>
<dbReference type="PANTHER" id="PTHR43712:SF1">
    <property type="entry name" value="HYPOTHETICAL O-METHYLTRANSFERASE (EUROFUNG)-RELATED"/>
    <property type="match status" value="1"/>
</dbReference>
<keyword evidence="2" id="KW-0808">Transferase</keyword>
<proteinExistence type="predicted"/>
<dbReference type="Proteomes" id="UP001161017">
    <property type="component" value="Unassembled WGS sequence"/>
</dbReference>
<gene>
    <name evidence="5" type="ORF">OHK93_007231</name>
</gene>
<organism evidence="5 6">
    <name type="scientific">Ramalina farinacea</name>
    <dbReference type="NCBI Taxonomy" id="258253"/>
    <lineage>
        <taxon>Eukaryota</taxon>
        <taxon>Fungi</taxon>
        <taxon>Dikarya</taxon>
        <taxon>Ascomycota</taxon>
        <taxon>Pezizomycotina</taxon>
        <taxon>Lecanoromycetes</taxon>
        <taxon>OSLEUM clade</taxon>
        <taxon>Lecanoromycetidae</taxon>
        <taxon>Lecanorales</taxon>
        <taxon>Lecanorineae</taxon>
        <taxon>Ramalinaceae</taxon>
        <taxon>Ramalina</taxon>
    </lineage>
</organism>
<dbReference type="Gene3D" id="3.40.50.150">
    <property type="entry name" value="Vaccinia Virus protein VP39"/>
    <property type="match status" value="1"/>
</dbReference>
<keyword evidence="1" id="KW-0489">Methyltransferase</keyword>
<dbReference type="SUPFAM" id="SSF53335">
    <property type="entry name" value="S-adenosyl-L-methionine-dependent methyltransferases"/>
    <property type="match status" value="1"/>
</dbReference>
<dbReference type="GO" id="GO:0032259">
    <property type="term" value="P:methylation"/>
    <property type="evidence" value="ECO:0007669"/>
    <property type="project" value="UniProtKB-KW"/>
</dbReference>
<evidence type="ECO:0000259" key="4">
    <source>
        <dbReference type="Pfam" id="PF00891"/>
    </source>
</evidence>
<evidence type="ECO:0000256" key="2">
    <source>
        <dbReference type="ARBA" id="ARBA00022679"/>
    </source>
</evidence>
<keyword evidence="6" id="KW-1185">Reference proteome</keyword>
<dbReference type="Pfam" id="PF00891">
    <property type="entry name" value="Methyltransf_2"/>
    <property type="match status" value="1"/>
</dbReference>
<evidence type="ECO:0000313" key="6">
    <source>
        <dbReference type="Proteomes" id="UP001161017"/>
    </source>
</evidence>
<accession>A0AA43QLD2</accession>
<dbReference type="InterPro" id="IPR029063">
    <property type="entry name" value="SAM-dependent_MTases_sf"/>
</dbReference>
<name>A0AA43QLD2_9LECA</name>
<dbReference type="PANTHER" id="PTHR43712">
    <property type="entry name" value="PUTATIVE (AFU_ORTHOLOGUE AFUA_4G14580)-RELATED"/>
    <property type="match status" value="1"/>
</dbReference>
<dbReference type="InterPro" id="IPR016461">
    <property type="entry name" value="COMT-like"/>
</dbReference>
<protein>
    <recommendedName>
        <fullName evidence="4">O-methyltransferase C-terminal domain-containing protein</fullName>
    </recommendedName>
</protein>
<reference evidence="5" key="1">
    <citation type="journal article" date="2023" name="Genome Biol. Evol.">
        <title>First Whole Genome Sequence and Flow Cytometry Genome Size Data for the Lichen-Forming Fungus Ramalina farinacea (Ascomycota).</title>
        <authorList>
            <person name="Llewellyn T."/>
            <person name="Mian S."/>
            <person name="Hill R."/>
            <person name="Leitch I.J."/>
            <person name="Gaya E."/>
        </authorList>
    </citation>
    <scope>NUCLEOTIDE SEQUENCE</scope>
    <source>
        <strain evidence="5">LIQ254RAFAR</strain>
    </source>
</reference>
<dbReference type="InterPro" id="IPR001077">
    <property type="entry name" value="COMT_C"/>
</dbReference>
<evidence type="ECO:0000256" key="3">
    <source>
        <dbReference type="ARBA" id="ARBA00022691"/>
    </source>
</evidence>
<comment type="caution">
    <text evidence="5">The sequence shown here is derived from an EMBL/GenBank/DDBJ whole genome shotgun (WGS) entry which is preliminary data.</text>
</comment>